<sequence length="243" mass="26590">MGSVLVAYASTHGQTETVAEYIATVLADRGHDVTMKRITTVPDKTVDDFDAVLVGSPVIDRAHLPAVVAFVERNREALATRPTAFFQLSFAAALPFEWARDGDRAWVSDLVSCTGWQPDRVGRFAGAVTYPEYDRVTRLVFKLVSLVTTGDTDTTRAYEYTDWNDVEAFATGFAAFVAQQEDLERVSTGTARGFARPAATIAFLLGLSGLAYWLVVTRSAGDRSDRYESPTRALQPDHGPADQ</sequence>
<dbReference type="PROSITE" id="PS50902">
    <property type="entry name" value="FLAVODOXIN_LIKE"/>
    <property type="match status" value="1"/>
</dbReference>
<dbReference type="GO" id="GO:0006783">
    <property type="term" value="P:heme biosynthetic process"/>
    <property type="evidence" value="ECO:0007669"/>
    <property type="project" value="TreeGrafter"/>
</dbReference>
<keyword evidence="5" id="KW-1185">Reference proteome</keyword>
<accession>A0A5P9P3K4</accession>
<dbReference type="Proteomes" id="UP000326170">
    <property type="component" value="Chromosome"/>
</dbReference>
<keyword evidence="2" id="KW-0812">Transmembrane</keyword>
<evidence type="ECO:0000256" key="2">
    <source>
        <dbReference type="SAM" id="Phobius"/>
    </source>
</evidence>
<dbReference type="Gene3D" id="3.40.50.360">
    <property type="match status" value="1"/>
</dbReference>
<feature type="domain" description="Flavodoxin-like" evidence="3">
    <location>
        <begin position="4"/>
        <end position="168"/>
    </location>
</feature>
<evidence type="ECO:0000256" key="1">
    <source>
        <dbReference type="SAM" id="MobiDB-lite"/>
    </source>
</evidence>
<dbReference type="EMBL" id="CP045488">
    <property type="protein sequence ID" value="QFU82410.1"/>
    <property type="molecule type" value="Genomic_DNA"/>
</dbReference>
<reference evidence="4 5" key="1">
    <citation type="journal article" date="2007" name="Int. J. Syst. Evol. Microbiol.">
        <title>Natronorubrum sulfidifaciens sp. nov., an extremely haloalkaliphilic archaeon isolated from Aiding salt lake in Xin-Jiang, China.</title>
        <authorList>
            <person name="Cui H.L."/>
            <person name="Tohty D."/>
            <person name="Liu H.C."/>
            <person name="Liu S.J."/>
            <person name="Oren A."/>
            <person name="Zhou P.J."/>
        </authorList>
    </citation>
    <scope>NUCLEOTIDE SEQUENCE [LARGE SCALE GENOMIC DNA]</scope>
    <source>
        <strain evidence="4 5">7-3</strain>
    </source>
</reference>
<dbReference type="InterPro" id="IPR008254">
    <property type="entry name" value="Flavodoxin/NO_synth"/>
</dbReference>
<dbReference type="InterPro" id="IPR052200">
    <property type="entry name" value="Protoporphyrinogen_IX_DH"/>
</dbReference>
<dbReference type="RefSeq" id="WP_152940404.1">
    <property type="nucleotide sequence ID" value="NZ_CP045488.1"/>
</dbReference>
<dbReference type="PANTHER" id="PTHR38030:SF2">
    <property type="entry name" value="PROTOPORPHYRINOGEN IX DEHYDROGENASE [QUINONE]"/>
    <property type="match status" value="1"/>
</dbReference>
<name>A0A5P9P3K4_9EURY</name>
<dbReference type="GO" id="GO:0070819">
    <property type="term" value="F:menaquinone-dependent protoporphyrinogen oxidase activity"/>
    <property type="evidence" value="ECO:0007669"/>
    <property type="project" value="TreeGrafter"/>
</dbReference>
<feature type="transmembrane region" description="Helical" evidence="2">
    <location>
        <begin position="194"/>
        <end position="216"/>
    </location>
</feature>
<evidence type="ECO:0000313" key="4">
    <source>
        <dbReference type="EMBL" id="QFU82410.1"/>
    </source>
</evidence>
<organism evidence="4 5">
    <name type="scientific">Natronorubrum aibiense</name>
    <dbReference type="NCBI Taxonomy" id="348826"/>
    <lineage>
        <taxon>Archaea</taxon>
        <taxon>Methanobacteriati</taxon>
        <taxon>Methanobacteriota</taxon>
        <taxon>Stenosarchaea group</taxon>
        <taxon>Halobacteria</taxon>
        <taxon>Halobacteriales</taxon>
        <taxon>Natrialbaceae</taxon>
        <taxon>Natronorubrum</taxon>
    </lineage>
</organism>
<evidence type="ECO:0000259" key="3">
    <source>
        <dbReference type="PROSITE" id="PS50902"/>
    </source>
</evidence>
<dbReference type="InterPro" id="IPR029039">
    <property type="entry name" value="Flavoprotein-like_sf"/>
</dbReference>
<feature type="region of interest" description="Disordered" evidence="1">
    <location>
        <begin position="223"/>
        <end position="243"/>
    </location>
</feature>
<keyword evidence="2" id="KW-0472">Membrane</keyword>
<keyword evidence="2" id="KW-1133">Transmembrane helix</keyword>
<dbReference type="KEGG" id="nas:GCU68_07685"/>
<dbReference type="InterPro" id="IPR026816">
    <property type="entry name" value="Flavodoxin_dom"/>
</dbReference>
<protein>
    <submittedName>
        <fullName evidence="4">Flavodoxin/nitric oxide synthase</fullName>
    </submittedName>
</protein>
<dbReference type="PANTHER" id="PTHR38030">
    <property type="entry name" value="PROTOPORPHYRINOGEN IX DEHYDROGENASE [MENAQUINONE]"/>
    <property type="match status" value="1"/>
</dbReference>
<dbReference type="SUPFAM" id="SSF52218">
    <property type="entry name" value="Flavoproteins"/>
    <property type="match status" value="1"/>
</dbReference>
<dbReference type="AlphaFoldDB" id="A0A5P9P3K4"/>
<gene>
    <name evidence="4" type="ORF">GCU68_07685</name>
</gene>
<dbReference type="GeneID" id="42300919"/>
<dbReference type="OrthoDB" id="103611at2157"/>
<evidence type="ECO:0000313" key="5">
    <source>
        <dbReference type="Proteomes" id="UP000326170"/>
    </source>
</evidence>
<dbReference type="GO" id="GO:0010181">
    <property type="term" value="F:FMN binding"/>
    <property type="evidence" value="ECO:0007669"/>
    <property type="project" value="InterPro"/>
</dbReference>
<dbReference type="Pfam" id="PF12724">
    <property type="entry name" value="Flavodoxin_5"/>
    <property type="match status" value="1"/>
</dbReference>
<proteinExistence type="predicted"/>